<accession>A0A4R7FZR7</accession>
<keyword evidence="2" id="KW-1185">Reference proteome</keyword>
<evidence type="ECO:0000313" key="2">
    <source>
        <dbReference type="Proteomes" id="UP000294506"/>
    </source>
</evidence>
<gene>
    <name evidence="1" type="ORF">EV640_108115</name>
</gene>
<dbReference type="AlphaFoldDB" id="A0A4R7FZR7"/>
<dbReference type="PANTHER" id="PTHR38733">
    <property type="entry name" value="PROTEIN MCRC"/>
    <property type="match status" value="1"/>
</dbReference>
<proteinExistence type="predicted"/>
<dbReference type="EMBL" id="SOAN01000008">
    <property type="protein sequence ID" value="TDS84256.1"/>
    <property type="molecule type" value="Genomic_DNA"/>
</dbReference>
<protein>
    <submittedName>
        <fullName evidence="1">5-methylcytosine-specific restriction enzyme subunit McrC</fullName>
    </submittedName>
</protein>
<evidence type="ECO:0000313" key="1">
    <source>
        <dbReference type="EMBL" id="TDS84256.1"/>
    </source>
</evidence>
<dbReference type="Pfam" id="PF10117">
    <property type="entry name" value="McrBC"/>
    <property type="match status" value="1"/>
</dbReference>
<dbReference type="RefSeq" id="WP_036473944.1">
    <property type="nucleotide sequence ID" value="NZ_SOAN01000008.1"/>
</dbReference>
<sequence length="408" mass="44991">MNRLDLTENGKGVVLALSEDLVEALTVSDLIDVWPERHGQWLLKPKLNRVGALRAGQMDVVVHPKAPFHSLFFMISYARHPSEPADVVSGSADDDLWSSVAKTLVLLSRRALDRGLLHGYVSRDDSLMTVKGRLRLSDQLARHGGMPVPLEVSYDEFTTDIAENQILLAALQRMVRVPRLSPSVRAELSQLIRRLHGIEMIHPAAPLPPWTASRKNRRYLPALDLAETILQSTGLSLNGGHQNVASMTYNMADVFENFLFVAIRESLRGLGPGSTRDQYRTVLDTDRTVPIRPDIVHTLDGRPVAVADVKYKVLGESSGVPAEDVYQVLAYCTALGLHTGHLIHVAKSNEVEGPRRIHITGSSITIQLSGLNVTVEPAGLLDQIRLIAERVHVKQRTTATVEPVAFVQ</sequence>
<dbReference type="InterPro" id="IPR019292">
    <property type="entry name" value="McrC"/>
</dbReference>
<reference evidence="1 2" key="1">
    <citation type="submission" date="2019-03" db="EMBL/GenBank/DDBJ databases">
        <title>Genomic Encyclopedia of Type Strains, Phase III (KMG-III): the genomes of soil and plant-associated and newly described type strains.</title>
        <authorList>
            <person name="Whitman W."/>
        </authorList>
    </citation>
    <scope>NUCLEOTIDE SEQUENCE [LARGE SCALE GENOMIC DNA]</scope>
    <source>
        <strain evidence="1 2">DSM 27373</strain>
    </source>
</reference>
<organism evidence="1 2">
    <name type="scientific">Nesterenkonia aurantiaca</name>
    <dbReference type="NCBI Taxonomy" id="1436010"/>
    <lineage>
        <taxon>Bacteria</taxon>
        <taxon>Bacillati</taxon>
        <taxon>Actinomycetota</taxon>
        <taxon>Actinomycetes</taxon>
        <taxon>Micrococcales</taxon>
        <taxon>Micrococcaceae</taxon>
        <taxon>Nesterenkonia</taxon>
    </lineage>
</organism>
<dbReference type="PANTHER" id="PTHR38733:SF1">
    <property type="entry name" value="TYPE IV METHYL-DIRECTED RESTRICTION ENZYME ECOKMCRBC"/>
    <property type="match status" value="1"/>
</dbReference>
<comment type="caution">
    <text evidence="1">The sequence shown here is derived from an EMBL/GenBank/DDBJ whole genome shotgun (WGS) entry which is preliminary data.</text>
</comment>
<dbReference type="Proteomes" id="UP000294506">
    <property type="component" value="Unassembled WGS sequence"/>
</dbReference>
<name>A0A4R7FZR7_9MICC</name>